<gene>
    <name evidence="2" type="ORF">CAL25_20620</name>
</gene>
<dbReference type="InterPro" id="IPR001509">
    <property type="entry name" value="Epimerase_deHydtase"/>
</dbReference>
<evidence type="ECO:0000259" key="1">
    <source>
        <dbReference type="Pfam" id="PF01370"/>
    </source>
</evidence>
<dbReference type="RefSeq" id="WP_094803391.1">
    <property type="nucleotide sequence ID" value="NZ_NEVN01000002.1"/>
</dbReference>
<dbReference type="SUPFAM" id="SSF51735">
    <property type="entry name" value="NAD(P)-binding Rossmann-fold domains"/>
    <property type="match status" value="1"/>
</dbReference>
<accession>A0A261T7T1</accession>
<dbReference type="PANTHER" id="PTHR12126:SF11">
    <property type="entry name" value="NADH DEHYDROGENASE [UBIQUINONE] 1 ALPHA SUBCOMPLEX SUBUNIT 9, MITOCHONDRIAL"/>
    <property type="match status" value="1"/>
</dbReference>
<dbReference type="Proteomes" id="UP000216913">
    <property type="component" value="Unassembled WGS sequence"/>
</dbReference>
<evidence type="ECO:0000313" key="3">
    <source>
        <dbReference type="Proteomes" id="UP000216913"/>
    </source>
</evidence>
<dbReference type="InterPro" id="IPR036291">
    <property type="entry name" value="NAD(P)-bd_dom_sf"/>
</dbReference>
<proteinExistence type="predicted"/>
<dbReference type="InterPro" id="IPR051207">
    <property type="entry name" value="ComplexI_NDUFA9_subunit"/>
</dbReference>
<dbReference type="Gene3D" id="3.40.50.720">
    <property type="entry name" value="NAD(P)-binding Rossmann-like Domain"/>
    <property type="match status" value="1"/>
</dbReference>
<feature type="domain" description="NAD-dependent epimerase/dehydratase" evidence="1">
    <location>
        <begin position="3"/>
        <end position="217"/>
    </location>
</feature>
<sequence length="309" mass="33059">MRILVIGGTGFIGRHLVARLAAAEHAVLVPTRALARGRDLQVLPSVTLVQADIHDDAVLDNLLRQTDVVINLVGLLHGNRGRPYGSDFARAHVLLPERIAQACRRNGVHRMLHISALGADPAGASMYLRSKGDGEAAIIGTFADAHESAWTIFRPSVVFGPDDNFTNMFARLARWFPVLPIAGTDARMQPVFVGDVADAMVAALNNNHTRGKVYELGGPQEYTLGELVRLCAHWSGHPRPVISLPMSVGRLQAGMLGLLPGEPLMSGDNLDSLSVPSVLSGPLAPELKLVPTALDALAPSYLGPTPTRR</sequence>
<evidence type="ECO:0000313" key="2">
    <source>
        <dbReference type="EMBL" id="OZI45646.1"/>
    </source>
</evidence>
<reference evidence="2 3" key="1">
    <citation type="submission" date="2017-05" db="EMBL/GenBank/DDBJ databases">
        <title>Complete and WGS of Bordetella genogroups.</title>
        <authorList>
            <person name="Spilker T."/>
            <person name="LiPuma J."/>
        </authorList>
    </citation>
    <scope>NUCLEOTIDE SEQUENCE [LARGE SCALE GENOMIC DNA]</scope>
    <source>
        <strain evidence="2 3">AU10456</strain>
    </source>
</reference>
<comment type="caution">
    <text evidence="2">The sequence shown here is derived from an EMBL/GenBank/DDBJ whole genome shotgun (WGS) entry which is preliminary data.</text>
</comment>
<dbReference type="GO" id="GO:0044877">
    <property type="term" value="F:protein-containing complex binding"/>
    <property type="evidence" value="ECO:0007669"/>
    <property type="project" value="TreeGrafter"/>
</dbReference>
<dbReference type="AlphaFoldDB" id="A0A261T7T1"/>
<dbReference type="PANTHER" id="PTHR12126">
    <property type="entry name" value="NADH-UBIQUINONE OXIDOREDUCTASE 39 KDA SUBUNIT-RELATED"/>
    <property type="match status" value="1"/>
</dbReference>
<organism evidence="2 3">
    <name type="scientific">Bordetella genomosp. 5</name>
    <dbReference type="NCBI Taxonomy" id="1395608"/>
    <lineage>
        <taxon>Bacteria</taxon>
        <taxon>Pseudomonadati</taxon>
        <taxon>Pseudomonadota</taxon>
        <taxon>Betaproteobacteria</taxon>
        <taxon>Burkholderiales</taxon>
        <taxon>Alcaligenaceae</taxon>
        <taxon>Bordetella</taxon>
    </lineage>
</organism>
<dbReference type="CDD" id="cd05271">
    <property type="entry name" value="NDUFA9_like_SDR_a"/>
    <property type="match status" value="1"/>
</dbReference>
<dbReference type="EMBL" id="NEVP01000012">
    <property type="protein sequence ID" value="OZI45646.1"/>
    <property type="molecule type" value="Genomic_DNA"/>
</dbReference>
<protein>
    <submittedName>
        <fullName evidence="2">NAD-dependent dehydratase</fullName>
    </submittedName>
</protein>
<keyword evidence="3" id="KW-1185">Reference proteome</keyword>
<name>A0A261T7T1_9BORD</name>
<dbReference type="Pfam" id="PF01370">
    <property type="entry name" value="Epimerase"/>
    <property type="match status" value="1"/>
</dbReference>
<dbReference type="OrthoDB" id="5292533at2"/>